<dbReference type="Proteomes" id="UP000683000">
    <property type="component" value="Unassembled WGS sequence"/>
</dbReference>
<proteinExistence type="predicted"/>
<protein>
    <submittedName>
        <fullName evidence="1">Uncharacterized protein</fullName>
    </submittedName>
</protein>
<sequence>MTAQCRALSLSLNPSAPWGYKRKHTALHWARDYENTHRAFEAMLSKMPQSSDPGIHKLHCKYMDMKVVIWCPMSSEHMIKLKKLTMKEAPGPWK</sequence>
<dbReference type="AlphaFoldDB" id="A0A8I3AA89"/>
<organism evidence="1 2">
    <name type="scientific">Boletus reticuloceps</name>
    <dbReference type="NCBI Taxonomy" id="495285"/>
    <lineage>
        <taxon>Eukaryota</taxon>
        <taxon>Fungi</taxon>
        <taxon>Dikarya</taxon>
        <taxon>Basidiomycota</taxon>
        <taxon>Agaricomycotina</taxon>
        <taxon>Agaricomycetes</taxon>
        <taxon>Agaricomycetidae</taxon>
        <taxon>Boletales</taxon>
        <taxon>Boletineae</taxon>
        <taxon>Boletaceae</taxon>
        <taxon>Boletoideae</taxon>
        <taxon>Boletus</taxon>
    </lineage>
</organism>
<dbReference type="EMBL" id="JAGFBS010000012">
    <property type="protein sequence ID" value="KAG6376023.1"/>
    <property type="molecule type" value="Genomic_DNA"/>
</dbReference>
<reference evidence="1" key="1">
    <citation type="submission" date="2021-03" db="EMBL/GenBank/DDBJ databases">
        <title>Evolutionary innovations through gain and loss of genes in the ectomycorrhizal Boletales.</title>
        <authorList>
            <person name="Wu G."/>
            <person name="Miyauchi S."/>
            <person name="Morin E."/>
            <person name="Yang Z.-L."/>
            <person name="Xu J."/>
            <person name="Martin F.M."/>
        </authorList>
    </citation>
    <scope>NUCLEOTIDE SEQUENCE</scope>
    <source>
        <strain evidence="1">BR01</strain>
    </source>
</reference>
<evidence type="ECO:0000313" key="2">
    <source>
        <dbReference type="Proteomes" id="UP000683000"/>
    </source>
</evidence>
<name>A0A8I3AA89_9AGAM</name>
<keyword evidence="2" id="KW-1185">Reference proteome</keyword>
<comment type="caution">
    <text evidence="1">The sequence shown here is derived from an EMBL/GenBank/DDBJ whole genome shotgun (WGS) entry which is preliminary data.</text>
</comment>
<accession>A0A8I3AA89</accession>
<evidence type="ECO:0000313" key="1">
    <source>
        <dbReference type="EMBL" id="KAG6376023.1"/>
    </source>
</evidence>
<gene>
    <name evidence="1" type="ORF">JVT61DRAFT_1986</name>
</gene>